<gene>
    <name evidence="3" type="primary">grpE</name>
    <name evidence="7" type="ORF">GCM10022210_39350</name>
</gene>
<sequence length="200" mass="22661">MKFNDMLKKKKKENMDTPENISEPTPENLTEEQQLKDQQAETVETEEIPGPTAEDKLKDELSQANDKYLRLYAEFDNFRRRTQKERAEARETEGKELIIALLPVLDDFERAQRAMETAVDVAPVKEGVTLIQNKLKNILTQKGLAEMGSIGSPFDADLHEAITNIPAPTDDLKGKVIDEMEKGYTLKDRVIRFAKVIVGA</sequence>
<reference evidence="8" key="1">
    <citation type="journal article" date="2019" name="Int. J. Syst. Evol. Microbiol.">
        <title>The Global Catalogue of Microorganisms (GCM) 10K type strain sequencing project: providing services to taxonomists for standard genome sequencing and annotation.</title>
        <authorList>
            <consortium name="The Broad Institute Genomics Platform"/>
            <consortium name="The Broad Institute Genome Sequencing Center for Infectious Disease"/>
            <person name="Wu L."/>
            <person name="Ma J."/>
        </authorList>
    </citation>
    <scope>NUCLEOTIDE SEQUENCE [LARGE SCALE GENOMIC DNA]</scope>
    <source>
        <strain evidence="8">JCM 16601</strain>
    </source>
</reference>
<protein>
    <recommendedName>
        <fullName evidence="3 4">Protein GrpE</fullName>
    </recommendedName>
    <alternativeName>
        <fullName evidence="3">HSP-70 cofactor</fullName>
    </alternativeName>
</protein>
<evidence type="ECO:0000313" key="8">
    <source>
        <dbReference type="Proteomes" id="UP001500742"/>
    </source>
</evidence>
<keyword evidence="3" id="KW-0963">Cytoplasm</keyword>
<dbReference type="SUPFAM" id="SSF51064">
    <property type="entry name" value="Head domain of nucleotide exchange factor GrpE"/>
    <property type="match status" value="1"/>
</dbReference>
<evidence type="ECO:0000256" key="2">
    <source>
        <dbReference type="ARBA" id="ARBA00023186"/>
    </source>
</evidence>
<dbReference type="HAMAP" id="MF_01151">
    <property type="entry name" value="GrpE"/>
    <property type="match status" value="1"/>
</dbReference>
<dbReference type="PANTHER" id="PTHR21237">
    <property type="entry name" value="GRPE PROTEIN"/>
    <property type="match status" value="1"/>
</dbReference>
<comment type="subcellular location">
    <subcellularLocation>
        <location evidence="3">Cytoplasm</location>
    </subcellularLocation>
</comment>
<organism evidence="7 8">
    <name type="scientific">Mucilaginibacter dorajii</name>
    <dbReference type="NCBI Taxonomy" id="692994"/>
    <lineage>
        <taxon>Bacteria</taxon>
        <taxon>Pseudomonadati</taxon>
        <taxon>Bacteroidota</taxon>
        <taxon>Sphingobacteriia</taxon>
        <taxon>Sphingobacteriales</taxon>
        <taxon>Sphingobacteriaceae</taxon>
        <taxon>Mucilaginibacter</taxon>
    </lineage>
</organism>
<dbReference type="SUPFAM" id="SSF58014">
    <property type="entry name" value="Coiled-coil domain of nucleotide exchange factor GrpE"/>
    <property type="match status" value="1"/>
</dbReference>
<dbReference type="InterPro" id="IPR000740">
    <property type="entry name" value="GrpE"/>
</dbReference>
<dbReference type="InterPro" id="IPR013805">
    <property type="entry name" value="GrpE_CC"/>
</dbReference>
<feature type="compositionally biased region" description="Polar residues" evidence="6">
    <location>
        <begin position="17"/>
        <end position="32"/>
    </location>
</feature>
<dbReference type="PRINTS" id="PR00773">
    <property type="entry name" value="GRPEPROTEIN"/>
</dbReference>
<comment type="similarity">
    <text evidence="1 3 5">Belongs to the GrpE family.</text>
</comment>
<keyword evidence="8" id="KW-1185">Reference proteome</keyword>
<proteinExistence type="inferred from homology"/>
<evidence type="ECO:0000256" key="5">
    <source>
        <dbReference type="RuleBase" id="RU004478"/>
    </source>
</evidence>
<name>A0ABP7QKR7_9SPHI</name>
<keyword evidence="2 3" id="KW-0143">Chaperone</keyword>
<feature type="region of interest" description="Disordered" evidence="6">
    <location>
        <begin position="1"/>
        <end position="60"/>
    </location>
</feature>
<comment type="subunit">
    <text evidence="3">Homodimer.</text>
</comment>
<accession>A0ABP7QKR7</accession>
<comment type="caution">
    <text evidence="7">The sequence shown here is derived from an EMBL/GenBank/DDBJ whole genome shotgun (WGS) entry which is preliminary data.</text>
</comment>
<dbReference type="RefSeq" id="WP_259089962.1">
    <property type="nucleotide sequence ID" value="NZ_BAAAZC010000027.1"/>
</dbReference>
<evidence type="ECO:0000256" key="3">
    <source>
        <dbReference type="HAMAP-Rule" id="MF_01151"/>
    </source>
</evidence>
<keyword evidence="3 4" id="KW-0346">Stress response</keyword>
<dbReference type="Gene3D" id="2.30.22.10">
    <property type="entry name" value="Head domain of nucleotide exchange factor GrpE"/>
    <property type="match status" value="1"/>
</dbReference>
<evidence type="ECO:0000256" key="1">
    <source>
        <dbReference type="ARBA" id="ARBA00009054"/>
    </source>
</evidence>
<dbReference type="EMBL" id="BAAAZC010000027">
    <property type="protein sequence ID" value="GAA3983735.1"/>
    <property type="molecule type" value="Genomic_DNA"/>
</dbReference>
<dbReference type="Proteomes" id="UP001500742">
    <property type="component" value="Unassembled WGS sequence"/>
</dbReference>
<dbReference type="PROSITE" id="PS01071">
    <property type="entry name" value="GRPE"/>
    <property type="match status" value="1"/>
</dbReference>
<comment type="function">
    <text evidence="3 4">Participates actively in the response to hyperosmotic and heat shock by preventing the aggregation of stress-denatured proteins, in association with DnaK and GrpE. It is the nucleotide exchange factor for DnaK and may function as a thermosensor. Unfolded proteins bind initially to DnaJ; upon interaction with the DnaJ-bound protein, DnaK hydrolyzes its bound ATP, resulting in the formation of a stable complex. GrpE releases ADP from DnaK; ATP binding to DnaK triggers the release of the substrate protein, thus completing the reaction cycle. Several rounds of ATP-dependent interactions between DnaJ, DnaK and GrpE are required for fully efficient folding.</text>
</comment>
<dbReference type="Gene3D" id="3.90.20.20">
    <property type="match status" value="1"/>
</dbReference>
<dbReference type="CDD" id="cd00446">
    <property type="entry name" value="GrpE"/>
    <property type="match status" value="1"/>
</dbReference>
<dbReference type="InterPro" id="IPR009012">
    <property type="entry name" value="GrpE_head"/>
</dbReference>
<dbReference type="PANTHER" id="PTHR21237:SF23">
    <property type="entry name" value="GRPE PROTEIN HOMOLOG, MITOCHONDRIAL"/>
    <property type="match status" value="1"/>
</dbReference>
<evidence type="ECO:0000256" key="6">
    <source>
        <dbReference type="SAM" id="MobiDB-lite"/>
    </source>
</evidence>
<evidence type="ECO:0000256" key="4">
    <source>
        <dbReference type="RuleBase" id="RU000639"/>
    </source>
</evidence>
<dbReference type="Pfam" id="PF01025">
    <property type="entry name" value="GrpE"/>
    <property type="match status" value="1"/>
</dbReference>
<evidence type="ECO:0000313" key="7">
    <source>
        <dbReference type="EMBL" id="GAA3983735.1"/>
    </source>
</evidence>